<keyword evidence="3" id="KW-1185">Reference proteome</keyword>
<proteinExistence type="predicted"/>
<accession>A0A517YDY2</accession>
<evidence type="ECO:0000259" key="1">
    <source>
        <dbReference type="Pfam" id="PF13360"/>
    </source>
</evidence>
<feature type="domain" description="Pyrrolo-quinoline quinone repeat" evidence="1">
    <location>
        <begin position="92"/>
        <end position="347"/>
    </location>
</feature>
<dbReference type="Gene3D" id="2.130.10.10">
    <property type="entry name" value="YVTN repeat-like/Quinoprotein amine dehydrogenase"/>
    <property type="match status" value="1"/>
</dbReference>
<dbReference type="OrthoDB" id="229752at2"/>
<dbReference type="EMBL" id="CP036274">
    <property type="protein sequence ID" value="QDU28436.1"/>
    <property type="molecule type" value="Genomic_DNA"/>
</dbReference>
<dbReference type="InterPro" id="IPR015943">
    <property type="entry name" value="WD40/YVTN_repeat-like_dom_sf"/>
</dbReference>
<dbReference type="InterPro" id="IPR002372">
    <property type="entry name" value="PQQ_rpt_dom"/>
</dbReference>
<evidence type="ECO:0000313" key="2">
    <source>
        <dbReference type="EMBL" id="QDU28436.1"/>
    </source>
</evidence>
<gene>
    <name evidence="2" type="ORF">ETAA8_35360</name>
</gene>
<organism evidence="2 3">
    <name type="scientific">Anatilimnocola aggregata</name>
    <dbReference type="NCBI Taxonomy" id="2528021"/>
    <lineage>
        <taxon>Bacteria</taxon>
        <taxon>Pseudomonadati</taxon>
        <taxon>Planctomycetota</taxon>
        <taxon>Planctomycetia</taxon>
        <taxon>Pirellulales</taxon>
        <taxon>Pirellulaceae</taxon>
        <taxon>Anatilimnocola</taxon>
    </lineage>
</organism>
<dbReference type="Proteomes" id="UP000315017">
    <property type="component" value="Chromosome"/>
</dbReference>
<dbReference type="KEGG" id="aagg:ETAA8_35360"/>
<dbReference type="SUPFAM" id="SSF50998">
    <property type="entry name" value="Quinoprotein alcohol dehydrogenase-like"/>
    <property type="match status" value="1"/>
</dbReference>
<dbReference type="InterPro" id="IPR011047">
    <property type="entry name" value="Quinoprotein_ADH-like_sf"/>
</dbReference>
<dbReference type="Pfam" id="PF13360">
    <property type="entry name" value="PQQ_2"/>
    <property type="match status" value="1"/>
</dbReference>
<dbReference type="RefSeq" id="WP_145090717.1">
    <property type="nucleotide sequence ID" value="NZ_CP036274.1"/>
</dbReference>
<name>A0A517YDY2_9BACT</name>
<dbReference type="PANTHER" id="PTHR34512:SF30">
    <property type="entry name" value="OUTER MEMBRANE PROTEIN ASSEMBLY FACTOR BAMB"/>
    <property type="match status" value="1"/>
</dbReference>
<evidence type="ECO:0000313" key="3">
    <source>
        <dbReference type="Proteomes" id="UP000315017"/>
    </source>
</evidence>
<reference evidence="2 3" key="1">
    <citation type="submission" date="2019-02" db="EMBL/GenBank/DDBJ databases">
        <title>Deep-cultivation of Planctomycetes and their phenomic and genomic characterization uncovers novel biology.</title>
        <authorList>
            <person name="Wiegand S."/>
            <person name="Jogler M."/>
            <person name="Boedeker C."/>
            <person name="Pinto D."/>
            <person name="Vollmers J."/>
            <person name="Rivas-Marin E."/>
            <person name="Kohn T."/>
            <person name="Peeters S.H."/>
            <person name="Heuer A."/>
            <person name="Rast P."/>
            <person name="Oberbeckmann S."/>
            <person name="Bunk B."/>
            <person name="Jeske O."/>
            <person name="Meyerdierks A."/>
            <person name="Storesund J.E."/>
            <person name="Kallscheuer N."/>
            <person name="Luecker S."/>
            <person name="Lage O.M."/>
            <person name="Pohl T."/>
            <person name="Merkel B.J."/>
            <person name="Hornburger P."/>
            <person name="Mueller R.-W."/>
            <person name="Bruemmer F."/>
            <person name="Labrenz M."/>
            <person name="Spormann A.M."/>
            <person name="Op den Camp H."/>
            <person name="Overmann J."/>
            <person name="Amann R."/>
            <person name="Jetten M.S.M."/>
            <person name="Mascher T."/>
            <person name="Medema M.H."/>
            <person name="Devos D.P."/>
            <person name="Kaster A.-K."/>
            <person name="Ovreas L."/>
            <person name="Rohde M."/>
            <person name="Galperin M.Y."/>
            <person name="Jogler C."/>
        </authorList>
    </citation>
    <scope>NUCLEOTIDE SEQUENCE [LARGE SCALE GENOMIC DNA]</scope>
    <source>
        <strain evidence="2 3">ETA_A8</strain>
    </source>
</reference>
<dbReference type="AlphaFoldDB" id="A0A517YDY2"/>
<sequence length="431" mass="46592">MRTLHALVIAIVVIFTFSAADWPQYRGPNRDDISSEKGLLTSWPAGGPALLWSFDKLGIGYSGVAVVGDRLYTLGARGETEFVICLDLSKVSDGTVAELWAREVGPLFDFKGNNWSAGPSATPTIDGELCYALGGNGDLLCVKVQDGGEVWKKNLPRDFEAEVNPIGGGPKKLGWGFTWSPLVDGDNLICALGGPKGTVAALNKKTGDLVWRSAEVTDQAAYTSPMLAEIGGVRQYVVLTNQGMFGVAAKDGAVLWNYRRQPKFGTEVVNSPIVRGDLVYTTVGAGQGCDLLKVRKEGEQFAVDLVYANKNMANHHGNVALVSEHVYGYSDGKGWTCQNLETGENVWMERGKLRAGSLTVAAGQIYCYSEDNGTVALIDASPSGWKESGRFQLPQLSKLRKPSGRIWTPPVISGGRLFLRDQELLYCYGIK</sequence>
<protein>
    <submittedName>
        <fullName evidence="2">Outer membrane biogenesis protein BamB</fullName>
    </submittedName>
</protein>
<dbReference type="PANTHER" id="PTHR34512">
    <property type="entry name" value="CELL SURFACE PROTEIN"/>
    <property type="match status" value="1"/>
</dbReference>